<dbReference type="RefSeq" id="WP_339575333.1">
    <property type="nucleotide sequence ID" value="NZ_JBBIAA010000013.1"/>
</dbReference>
<evidence type="ECO:0000256" key="3">
    <source>
        <dbReference type="ARBA" id="ARBA00022692"/>
    </source>
</evidence>
<accession>A0ABU8RLU1</accession>
<evidence type="ECO:0000256" key="5">
    <source>
        <dbReference type="ARBA" id="ARBA00023136"/>
    </source>
</evidence>
<keyword evidence="3 10" id="KW-0812">Transmembrane</keyword>
<evidence type="ECO:0000256" key="6">
    <source>
        <dbReference type="ARBA" id="ARBA00023303"/>
    </source>
</evidence>
<dbReference type="PANTHER" id="PTHR28259:SF1">
    <property type="entry name" value="FLUORIDE EXPORT PROTEIN 1-RELATED"/>
    <property type="match status" value="1"/>
</dbReference>
<feature type="transmembrane region" description="Helical" evidence="10">
    <location>
        <begin position="69"/>
        <end position="88"/>
    </location>
</feature>
<protein>
    <recommendedName>
        <fullName evidence="10">Fluoride-specific ion channel FluC</fullName>
    </recommendedName>
</protein>
<proteinExistence type="inferred from homology"/>
<feature type="binding site" evidence="10">
    <location>
        <position position="82"/>
    </location>
    <ligand>
        <name>Na(+)</name>
        <dbReference type="ChEBI" id="CHEBI:29101"/>
        <note>structural</note>
    </ligand>
</feature>
<keyword evidence="10" id="KW-0406">Ion transport</keyword>
<organism evidence="11 12">
    <name type="scientific">Pseudokineococcus basanitobsidens</name>
    <dbReference type="NCBI Taxonomy" id="1926649"/>
    <lineage>
        <taxon>Bacteria</taxon>
        <taxon>Bacillati</taxon>
        <taxon>Actinomycetota</taxon>
        <taxon>Actinomycetes</taxon>
        <taxon>Kineosporiales</taxon>
        <taxon>Kineosporiaceae</taxon>
        <taxon>Pseudokineococcus</taxon>
    </lineage>
</organism>
<keyword evidence="10" id="KW-0479">Metal-binding</keyword>
<name>A0ABU8RLU1_9ACTN</name>
<evidence type="ECO:0000313" key="12">
    <source>
        <dbReference type="Proteomes" id="UP001387100"/>
    </source>
</evidence>
<evidence type="ECO:0000256" key="9">
    <source>
        <dbReference type="ARBA" id="ARBA00049940"/>
    </source>
</evidence>
<sequence length="128" mass="12182">MSPATALAVCAAGGLGAVLRVVLDGELRTRLGGGLPWGTAAVNVVGSLLIGVATGMLGGPVAPGAAGAVLPVVATGLCGGFTTFGTAVVEVLRLGEDRRWGAAALAAAVTVLASTVAAALGLVLGRLP</sequence>
<dbReference type="EMBL" id="JBBIAA010000013">
    <property type="protein sequence ID" value="MEJ5945949.1"/>
    <property type="molecule type" value="Genomic_DNA"/>
</dbReference>
<keyword evidence="2 10" id="KW-1003">Cell membrane</keyword>
<keyword evidence="6 10" id="KW-0407">Ion channel</keyword>
<dbReference type="HAMAP" id="MF_00454">
    <property type="entry name" value="FluC"/>
    <property type="match status" value="1"/>
</dbReference>
<keyword evidence="10" id="KW-0915">Sodium</keyword>
<evidence type="ECO:0000256" key="8">
    <source>
        <dbReference type="ARBA" id="ARBA00035585"/>
    </source>
</evidence>
<comment type="caution">
    <text evidence="11">The sequence shown here is derived from an EMBL/GenBank/DDBJ whole genome shotgun (WGS) entry which is preliminary data.</text>
</comment>
<comment type="similarity">
    <text evidence="7 10">Belongs to the fluoride channel Fluc/FEX (TC 1.A.43) family.</text>
</comment>
<dbReference type="Pfam" id="PF02537">
    <property type="entry name" value="CRCB"/>
    <property type="match status" value="1"/>
</dbReference>
<evidence type="ECO:0000313" key="11">
    <source>
        <dbReference type="EMBL" id="MEJ5945949.1"/>
    </source>
</evidence>
<evidence type="ECO:0000256" key="2">
    <source>
        <dbReference type="ARBA" id="ARBA00022475"/>
    </source>
</evidence>
<dbReference type="Proteomes" id="UP001387100">
    <property type="component" value="Unassembled WGS sequence"/>
</dbReference>
<evidence type="ECO:0000256" key="4">
    <source>
        <dbReference type="ARBA" id="ARBA00022989"/>
    </source>
</evidence>
<reference evidence="11 12" key="1">
    <citation type="journal article" date="2017" name="Int. J. Syst. Evol. Microbiol.">
        <title>Pseudokineococcus basanitobsidens sp. nov., isolated from volcanic rock.</title>
        <authorList>
            <person name="Lee D.W."/>
            <person name="Park M.Y."/>
            <person name="Kim J.J."/>
            <person name="Kim B.S."/>
        </authorList>
    </citation>
    <scope>NUCLEOTIDE SEQUENCE [LARGE SCALE GENOMIC DNA]</scope>
    <source>
        <strain evidence="11 12">DSM 103726</strain>
    </source>
</reference>
<feature type="binding site" evidence="10">
    <location>
        <position position="79"/>
    </location>
    <ligand>
        <name>Na(+)</name>
        <dbReference type="ChEBI" id="CHEBI:29101"/>
        <note>structural</note>
    </ligand>
</feature>
<comment type="function">
    <text evidence="9 10">Fluoride-specific ion channel. Important for reducing fluoride concentration in the cell, thus reducing its toxicity.</text>
</comment>
<comment type="subcellular location">
    <subcellularLocation>
        <location evidence="1 10">Cell membrane</location>
        <topology evidence="1 10">Multi-pass membrane protein</topology>
    </subcellularLocation>
</comment>
<keyword evidence="10" id="KW-0813">Transport</keyword>
<evidence type="ECO:0000256" key="10">
    <source>
        <dbReference type="HAMAP-Rule" id="MF_00454"/>
    </source>
</evidence>
<dbReference type="InterPro" id="IPR003691">
    <property type="entry name" value="FluC"/>
</dbReference>
<keyword evidence="5 10" id="KW-0472">Membrane</keyword>
<keyword evidence="12" id="KW-1185">Reference proteome</keyword>
<feature type="transmembrane region" description="Helical" evidence="10">
    <location>
        <begin position="100"/>
        <end position="124"/>
    </location>
</feature>
<dbReference type="PANTHER" id="PTHR28259">
    <property type="entry name" value="FLUORIDE EXPORT PROTEIN 1-RELATED"/>
    <property type="match status" value="1"/>
</dbReference>
<evidence type="ECO:0000256" key="7">
    <source>
        <dbReference type="ARBA" id="ARBA00035120"/>
    </source>
</evidence>
<evidence type="ECO:0000256" key="1">
    <source>
        <dbReference type="ARBA" id="ARBA00004651"/>
    </source>
</evidence>
<comment type="activity regulation">
    <text evidence="10">Na(+) is not transported, but it plays an essential structural role and its presence is essential for fluoride channel function.</text>
</comment>
<gene>
    <name evidence="10" type="primary">fluC</name>
    <name evidence="10" type="synonym">crcB</name>
    <name evidence="11" type="ORF">WDZ17_11675</name>
</gene>
<feature type="transmembrane region" description="Helical" evidence="10">
    <location>
        <begin position="36"/>
        <end position="57"/>
    </location>
</feature>
<keyword evidence="4 10" id="KW-1133">Transmembrane helix</keyword>
<comment type="catalytic activity">
    <reaction evidence="8">
        <text>fluoride(in) = fluoride(out)</text>
        <dbReference type="Rhea" id="RHEA:76159"/>
        <dbReference type="ChEBI" id="CHEBI:17051"/>
    </reaction>
    <physiologicalReaction direction="left-to-right" evidence="8">
        <dbReference type="Rhea" id="RHEA:76160"/>
    </physiologicalReaction>
</comment>